<organism evidence="1 2">
    <name type="scientific">Trametes sanguinea</name>
    <dbReference type="NCBI Taxonomy" id="158606"/>
    <lineage>
        <taxon>Eukaryota</taxon>
        <taxon>Fungi</taxon>
        <taxon>Dikarya</taxon>
        <taxon>Basidiomycota</taxon>
        <taxon>Agaricomycotina</taxon>
        <taxon>Agaricomycetes</taxon>
        <taxon>Polyporales</taxon>
        <taxon>Polyporaceae</taxon>
        <taxon>Trametes</taxon>
    </lineage>
</organism>
<evidence type="ECO:0000313" key="1">
    <source>
        <dbReference type="EMBL" id="KAJ3005304.1"/>
    </source>
</evidence>
<dbReference type="Proteomes" id="UP001144978">
    <property type="component" value="Unassembled WGS sequence"/>
</dbReference>
<sequence>MQRHALAYPPEKAKKAGSLNPACKYNTPLGIIMSISLDSPAAEAIVNELKTNMGAWLVGTFLTTLFVGMLMQQTFRYFRLYPLDPLYMKLWVVVVVVLQVLSVAMMMATSYYYLVTYFMNPDVFMKGDVWLTPVSTTMQDRSHYSDIHSYRQSAIRSFLCAPCLYDRRASEQGLSGKRVDQMVMVLGSCVYVKRLLGFLLGVAAQAFEVRNQETVSRSGTWFPAAGSALLLAGDMQLTGALIHALLQHRSGIRSTDSMVDILIAYSVSSGLLVCVEQGLLRSGKPLRSLTCRALDRGTRSG</sequence>
<dbReference type="EMBL" id="JANSHE010001001">
    <property type="protein sequence ID" value="KAJ3005304.1"/>
    <property type="molecule type" value="Genomic_DNA"/>
</dbReference>
<accession>A0ACC1PY64</accession>
<reference evidence="1" key="1">
    <citation type="submission" date="2022-08" db="EMBL/GenBank/DDBJ databases">
        <title>Genome Sequence of Pycnoporus sanguineus.</title>
        <authorList>
            <person name="Buettner E."/>
        </authorList>
    </citation>
    <scope>NUCLEOTIDE SEQUENCE</scope>
    <source>
        <strain evidence="1">CG-C14</strain>
    </source>
</reference>
<evidence type="ECO:0000313" key="2">
    <source>
        <dbReference type="Proteomes" id="UP001144978"/>
    </source>
</evidence>
<gene>
    <name evidence="1" type="ORF">NUW54_g4398</name>
</gene>
<keyword evidence="2" id="KW-1185">Reference proteome</keyword>
<comment type="caution">
    <text evidence="1">The sequence shown here is derived from an EMBL/GenBank/DDBJ whole genome shotgun (WGS) entry which is preliminary data.</text>
</comment>
<name>A0ACC1PY64_9APHY</name>
<proteinExistence type="predicted"/>
<protein>
    <submittedName>
        <fullName evidence="1">Uncharacterized protein</fullName>
    </submittedName>
</protein>